<reference evidence="2 3" key="1">
    <citation type="submission" date="2012-04" db="EMBL/GenBank/DDBJ databases">
        <authorList>
            <person name="Harkins D.M."/>
            <person name="Madupu R."/>
            <person name="Durkin A.S."/>
            <person name="Torralba M."/>
            <person name="Methe B."/>
            <person name="Sutton G.G."/>
            <person name="Nelson K.E."/>
        </authorList>
    </citation>
    <scope>NUCLEOTIDE SEQUENCE [LARGE SCALE GENOMIC DNA]</scope>
    <source>
        <strain evidence="2 3">HK411</strain>
    </source>
</reference>
<dbReference type="InterPro" id="IPR001387">
    <property type="entry name" value="Cro/C1-type_HTH"/>
</dbReference>
<keyword evidence="2" id="KW-0238">DNA-binding</keyword>
<comment type="caution">
    <text evidence="2">The sequence shown here is derived from an EMBL/GenBank/DDBJ whole genome shotgun (WGS) entry which is preliminary data.</text>
</comment>
<dbReference type="Proteomes" id="UP000003345">
    <property type="component" value="Unassembled WGS sequence"/>
</dbReference>
<name>I2NC91_9PAST</name>
<evidence type="ECO:0000313" key="2">
    <source>
        <dbReference type="EMBL" id="EIG23452.1"/>
    </source>
</evidence>
<organism evidence="2 3">
    <name type="scientific">Haemophilus paraphrohaemolyticus HK411</name>
    <dbReference type="NCBI Taxonomy" id="1095743"/>
    <lineage>
        <taxon>Bacteria</taxon>
        <taxon>Pseudomonadati</taxon>
        <taxon>Pseudomonadota</taxon>
        <taxon>Gammaproteobacteria</taxon>
        <taxon>Pasteurellales</taxon>
        <taxon>Pasteurellaceae</taxon>
        <taxon>Haemophilus</taxon>
    </lineage>
</organism>
<dbReference type="OrthoDB" id="5636356at2"/>
<dbReference type="eggNOG" id="ENOG5032R4Y">
    <property type="taxonomic scope" value="Bacteria"/>
</dbReference>
<gene>
    <name evidence="2" type="ORF">HMPREF1054_0727</name>
</gene>
<sequence>MKIKNEKDKFSERLATAIKAEYPKGLTTSQIAIKFGLLHPTDAVTPQAVYKWLNGLAIPSFDKIETLSKWLNVEPNWLRYGGEEEQNYSALDEVLIRLIKDLNDQQKSIIVSLITSFK</sequence>
<dbReference type="SUPFAM" id="SSF47413">
    <property type="entry name" value="lambda repressor-like DNA-binding domains"/>
    <property type="match status" value="1"/>
</dbReference>
<feature type="domain" description="HTH cro/C1-type" evidence="1">
    <location>
        <begin position="44"/>
        <end position="78"/>
    </location>
</feature>
<dbReference type="GO" id="GO:0003677">
    <property type="term" value="F:DNA binding"/>
    <property type="evidence" value="ECO:0007669"/>
    <property type="project" value="UniProtKB-KW"/>
</dbReference>
<protein>
    <submittedName>
        <fullName evidence="2">DNA-binding helix-turn-helix protein</fullName>
    </submittedName>
</protein>
<dbReference type="Pfam" id="PF01381">
    <property type="entry name" value="HTH_3"/>
    <property type="match status" value="1"/>
</dbReference>
<dbReference type="RefSeq" id="WP_005710217.1">
    <property type="nucleotide sequence ID" value="NZ_AJMU01000078.1"/>
</dbReference>
<dbReference type="InterPro" id="IPR010982">
    <property type="entry name" value="Lambda_DNA-bd_dom_sf"/>
</dbReference>
<accession>I2NC91</accession>
<evidence type="ECO:0000313" key="3">
    <source>
        <dbReference type="Proteomes" id="UP000003345"/>
    </source>
</evidence>
<dbReference type="CDD" id="cd00093">
    <property type="entry name" value="HTH_XRE"/>
    <property type="match status" value="1"/>
</dbReference>
<dbReference type="Gene3D" id="1.10.260.40">
    <property type="entry name" value="lambda repressor-like DNA-binding domains"/>
    <property type="match status" value="1"/>
</dbReference>
<dbReference type="PATRIC" id="fig|1095743.3.peg.1896"/>
<proteinExistence type="predicted"/>
<dbReference type="EMBL" id="AJMU01000078">
    <property type="protein sequence ID" value="EIG23452.1"/>
    <property type="molecule type" value="Genomic_DNA"/>
</dbReference>
<dbReference type="AlphaFoldDB" id="I2NC91"/>
<evidence type="ECO:0000259" key="1">
    <source>
        <dbReference type="PROSITE" id="PS50943"/>
    </source>
</evidence>
<dbReference type="PROSITE" id="PS50943">
    <property type="entry name" value="HTH_CROC1"/>
    <property type="match status" value="1"/>
</dbReference>